<name>A0A3B0WIP4_9ZZZZ</name>
<protein>
    <submittedName>
        <fullName evidence="1">Uncharacterized protein</fullName>
    </submittedName>
</protein>
<organism evidence="1">
    <name type="scientific">hydrothermal vent metagenome</name>
    <dbReference type="NCBI Taxonomy" id="652676"/>
    <lineage>
        <taxon>unclassified sequences</taxon>
        <taxon>metagenomes</taxon>
        <taxon>ecological metagenomes</taxon>
    </lineage>
</organism>
<dbReference type="AlphaFoldDB" id="A0A3B0WIP4"/>
<evidence type="ECO:0000313" key="1">
    <source>
        <dbReference type="EMBL" id="VAW55715.1"/>
    </source>
</evidence>
<accession>A0A3B0WIP4</accession>
<dbReference type="EMBL" id="UOFE01000049">
    <property type="protein sequence ID" value="VAW55715.1"/>
    <property type="molecule type" value="Genomic_DNA"/>
</dbReference>
<proteinExistence type="predicted"/>
<gene>
    <name evidence="1" type="ORF">MNBD_GAMMA05-2253</name>
</gene>
<sequence length="95" mass="10290">MAGVYLAHHIGFDHLVTIKALSKDLEATNPSANALYLRQASSPISPIRTSLLSMMSAHTMNLITLLALTNNNYLFSVPQHLDNCSCVILVTGILP</sequence>
<reference evidence="1" key="1">
    <citation type="submission" date="2018-06" db="EMBL/GenBank/DDBJ databases">
        <authorList>
            <person name="Zhirakovskaya E."/>
        </authorList>
    </citation>
    <scope>NUCLEOTIDE SEQUENCE</scope>
</reference>